<feature type="compositionally biased region" description="Acidic residues" evidence="1">
    <location>
        <begin position="1117"/>
        <end position="1136"/>
    </location>
</feature>
<evidence type="ECO:0000313" key="5">
    <source>
        <dbReference type="Proteomes" id="UP000078560"/>
    </source>
</evidence>
<feature type="region of interest" description="Disordered" evidence="1">
    <location>
        <begin position="714"/>
        <end position="751"/>
    </location>
</feature>
<accession>A0A1A8VXE7</accession>
<evidence type="ECO:0008006" key="6">
    <source>
        <dbReference type="Google" id="ProtNLM"/>
    </source>
</evidence>
<reference evidence="4 5" key="2">
    <citation type="submission" date="2016-05" db="EMBL/GenBank/DDBJ databases">
        <authorList>
            <person name="Naeem Raeece"/>
        </authorList>
    </citation>
    <scope>NUCLEOTIDE SEQUENCE [LARGE SCALE GENOMIC DNA]</scope>
</reference>
<feature type="region of interest" description="Disordered" evidence="1">
    <location>
        <begin position="401"/>
        <end position="431"/>
    </location>
</feature>
<dbReference type="Proteomes" id="UP000078560">
    <property type="component" value="Unassembled WGS sequence"/>
</dbReference>
<name>A0A1A8VXE7_PLAOA</name>
<feature type="region of interest" description="Disordered" evidence="1">
    <location>
        <begin position="1116"/>
        <end position="1136"/>
    </location>
</feature>
<sequence>MMDDRITTERGRKKRIKGHTSGIEKNKLDYVSFLCEEGDINLFCRFSEKEEHHSNVNIAVSHGDSKHNGNGGRACWRRPRLERSHPKWGMSRFCGTTKEGSAWKGAAWDCLENSYLVALTQNEDIQSERKSRSSMSFLYGRFFLHYCDIYNCDYKKKPPSDFTRKFEKDICFYTSNNRREHILRKKSKKVLPQKYLKWKWKNTTKSKLTINGSFLPPKCRYLPDLHITNEKDKKLIRERESENENENENENFIISPYIGYTQLQNDILEYYMPPMGCGKIFFREDNKKSIDSVFWDSNMCDVIVNSEGDVVFSSSDMQTPHRKKNCKSRIKQRKKNSPIGVLTNGGIKEMDKGKKKKKGSLCNSLISSIPLYGYTSSDQSDMSFSKFFPYCEGLKRVKMKSALAKGKPPSRNSPNGKAPDGNNPKRGDQNNGMAIFHGIMDLCKQNKIFAVKQNKKGDKKVCACRPSNALKKNSQISSHRLYRRSGKGKTHELLLRGDGQISSDRYLSACVDIDEACKGPKEELFLKRIPTKGKNNDGSIHSDERGDYHIKLSFNPCTLQPLKRSFSAWSSSAQGKGKTEGTLQTNKIQKSVFHEGIKKKKGHYMLANRGGFNGGRMEDKILTKQVLTVANKMDSVHLENFMDIKRKRENNVLKMQILRGLNQAIYDPSHLEDMVRQKNRDAHGREGVTKAGTLYFDTMGEGVQTHARCQEEKKGMPLNVAKKGASPKVPKSGTPRNASKKGTPRQIENAREGLGGDHRFKTISLKNSTQLTNKFVSLYALGEYDLVVELYQREYIQVDFYLTYIFTKSLLKLRKYHYFLEYIFSINEEGLNTFSKVLLHFLLGICYEKLQNYKLSTTEYSKVVVHEMDKGKERMHNQLFTHVSKREHTNEPHEIHPFVFICLDKLIGTYQLKTHEENTLLKFVKMNYNLGEIINFYTSKLRDIEDVTRYFKESINAKKDEMFGKNSILFNGKNCFVTAKGGHITDKEKKVHRALVNKEGKNIPHAYYSNEDPTRFNGKDYNARKSNVEHYSGKNEGKGRNNIFLVRPQMDTRNENVYIWKDGEKKCLSEKFNCFQKKYIHQNNVLIDVRKGVDHFGRRKCLQGDDQHWGYHHQTSIDDDQTSIDDDQTSIDNDETSSDDALLRENFLFHFNKITKRRDIHYYYFPNNRGHLFFYVFRTFFNTRSNRILRKVIHFVRMKFSKEYILNSLRKVGLHLNLINMDSVQIDGEKKDKGEDGIIEAKGKEGNYRKPIFYAPFGSTWIDKLSLAELICMNRCCLKKHNFVDAYYLSKYILRREKSYGEDTIMLFTESLTNLQDIFKSKKRKIHELLLLCSERATYLGRKNKMYYYNPDKYMYKKDYLDCYMYGIIFFLKNDLKKASFYFKKCVIWKRKFYPCYIYLLRISMIDDILFSREKKIVFHKCLKLKLYDVLPYLIYCSSVVKRMQRDLNGKVKKRKIYIYNSTNFLKEMLTKGLNLDRENLFLYNELFVYNFLRGDFSQCEIILRSIFKRDNFFFMHISSVFPISSFLYNSGVYYYLCEKDLNKSEKCFIQILRYNPLDIKSLNVLIHILYTKRNKYWTQFFDYSVFLERVLYSKNIISHKSYLCKTFFNKIEHLQDWSSFVSYYKIVKRVGKFSSLLQNYIETRYFYLTSNFKGTNLDSPSCKKNVINQISSANLTTAA</sequence>
<dbReference type="EMBL" id="FLQV01000355">
    <property type="protein sequence ID" value="SBS90870.1"/>
    <property type="molecule type" value="Genomic_DNA"/>
</dbReference>
<dbReference type="Proteomes" id="UP000078546">
    <property type="component" value="Unassembled WGS sequence"/>
</dbReference>
<reference evidence="2" key="1">
    <citation type="submission" date="2016-05" db="EMBL/GenBank/DDBJ databases">
        <authorList>
            <person name="Lavstsen T."/>
            <person name="Jespersen J.S."/>
        </authorList>
    </citation>
    <scope>NUCLEOTIDE SEQUENCE [LARGE SCALE GENOMIC DNA]</scope>
</reference>
<gene>
    <name evidence="3" type="ORF">POVCU1_019260</name>
    <name evidence="2" type="ORF">POVCU2_0021380</name>
</gene>
<evidence type="ECO:0000256" key="1">
    <source>
        <dbReference type="SAM" id="MobiDB-lite"/>
    </source>
</evidence>
<organism evidence="2 5">
    <name type="scientific">Plasmodium ovale curtisi</name>
    <dbReference type="NCBI Taxonomy" id="864141"/>
    <lineage>
        <taxon>Eukaryota</taxon>
        <taxon>Sar</taxon>
        <taxon>Alveolata</taxon>
        <taxon>Apicomplexa</taxon>
        <taxon>Aconoidasida</taxon>
        <taxon>Haemosporida</taxon>
        <taxon>Plasmodiidae</taxon>
        <taxon>Plasmodium</taxon>
        <taxon>Plasmodium (Plasmodium)</taxon>
    </lineage>
</organism>
<evidence type="ECO:0000313" key="3">
    <source>
        <dbReference type="EMBL" id="SBS90870.1"/>
    </source>
</evidence>
<dbReference type="EMBL" id="FLQU01000286">
    <property type="protein sequence ID" value="SBS83522.1"/>
    <property type="molecule type" value="Genomic_DNA"/>
</dbReference>
<evidence type="ECO:0000313" key="4">
    <source>
        <dbReference type="Proteomes" id="UP000078546"/>
    </source>
</evidence>
<evidence type="ECO:0000313" key="2">
    <source>
        <dbReference type="EMBL" id="SBS83522.1"/>
    </source>
</evidence>
<feature type="region of interest" description="Disordered" evidence="1">
    <location>
        <begin position="331"/>
        <end position="354"/>
    </location>
</feature>
<proteinExistence type="predicted"/>
<protein>
    <recommendedName>
        <fullName evidence="6">Tetratricopeptide repeat protein</fullName>
    </recommendedName>
</protein>